<protein>
    <recommendedName>
        <fullName evidence="2">DUF29 domain-containing protein</fullName>
    </recommendedName>
</protein>
<dbReference type="Gene3D" id="1.20.1220.20">
    <property type="entry name" value="Uncharcterised protein PF01724"/>
    <property type="match status" value="1"/>
</dbReference>
<reference evidence="1" key="1">
    <citation type="submission" date="2019-02" db="EMBL/GenBank/DDBJ databases">
        <authorList>
            <person name="Gruber-Vodicka R. H."/>
            <person name="Seah K. B. B."/>
        </authorList>
    </citation>
    <scope>NUCLEOTIDE SEQUENCE</scope>
    <source>
        <strain evidence="1">BECK_S313</strain>
    </source>
</reference>
<gene>
    <name evidence="1" type="ORF">BECKLPF1236B_GA0070989_108114</name>
</gene>
<dbReference type="EMBL" id="CAADFK010000081">
    <property type="protein sequence ID" value="VFK15632.1"/>
    <property type="molecule type" value="Genomic_DNA"/>
</dbReference>
<dbReference type="AlphaFoldDB" id="A0A450WF40"/>
<accession>A0A450WF40</accession>
<sequence>MLYETDFYAWANREAALLRAGNFLAADVENIAEEIESMGKRERRELISRLEVLLMHLLKWQYQPAFRGRSWELTIKEQRKRLESHLSENPSLKSELDQSIADAYGIATIRAEKETGLDSFPEICPYRFEEIMDDGFLPS</sequence>
<evidence type="ECO:0000313" key="1">
    <source>
        <dbReference type="EMBL" id="VFK15632.1"/>
    </source>
</evidence>
<name>A0A450WF40_9GAMM</name>
<proteinExistence type="predicted"/>
<dbReference type="InterPro" id="IPR002636">
    <property type="entry name" value="DUF29"/>
</dbReference>
<dbReference type="PANTHER" id="PTHR34235">
    <property type="entry name" value="SLR1203 PROTEIN-RELATED"/>
    <property type="match status" value="1"/>
</dbReference>
<dbReference type="Pfam" id="PF01724">
    <property type="entry name" value="DUF29"/>
    <property type="match status" value="1"/>
</dbReference>
<evidence type="ECO:0008006" key="2">
    <source>
        <dbReference type="Google" id="ProtNLM"/>
    </source>
</evidence>
<dbReference type="PANTHER" id="PTHR34235:SF4">
    <property type="entry name" value="SLR0291 PROTEIN"/>
    <property type="match status" value="1"/>
</dbReference>
<organism evidence="1">
    <name type="scientific">Candidatus Kentrum sp. LPFa</name>
    <dbReference type="NCBI Taxonomy" id="2126335"/>
    <lineage>
        <taxon>Bacteria</taxon>
        <taxon>Pseudomonadati</taxon>
        <taxon>Pseudomonadota</taxon>
        <taxon>Gammaproteobacteria</taxon>
        <taxon>Candidatus Kentrum</taxon>
    </lineage>
</organism>